<protein>
    <submittedName>
        <fullName evidence="1">Uncharacterized protein</fullName>
    </submittedName>
</protein>
<dbReference type="Proteomes" id="UP000321907">
    <property type="component" value="Unassembled WGS sequence"/>
</dbReference>
<evidence type="ECO:0000313" key="1">
    <source>
        <dbReference type="EMBL" id="TXF90137.1"/>
    </source>
</evidence>
<accession>A0A5C7FUY1</accession>
<dbReference type="RefSeq" id="WP_147930176.1">
    <property type="nucleotide sequence ID" value="NZ_VOXD01000009.1"/>
</dbReference>
<dbReference type="AlphaFoldDB" id="A0A5C7FUY1"/>
<reference evidence="1 2" key="1">
    <citation type="submission" date="2019-08" db="EMBL/GenBank/DDBJ databases">
        <title>Lewinella sp. strain SSH13 Genome sequencing and assembly.</title>
        <authorList>
            <person name="Kim I."/>
        </authorList>
    </citation>
    <scope>NUCLEOTIDE SEQUENCE [LARGE SCALE GENOMIC DNA]</scope>
    <source>
        <strain evidence="1 2">SSH13</strain>
    </source>
</reference>
<name>A0A5C7FUY1_9BACT</name>
<sequence>MSVFPKTSLLYLLVFGLLLNFMSCDNELAQDAISPDFVTEEEMPDLLIESLPPPPDADPEELDRRLCFRFVYPIQVQIRNGELITAENAEDLRAAHQQIIASRVLANFVYPFDIEMANGTTVTINNFLGLRRLYRACRDFDDADITPCITINYPIEVTTADSAFTVNNALELLQANRDFRPRGVSIIYPIDVTHTASGRVVTINGDRELYRLRQICHNRGDYDDRGLPCYRLMFPLDITVNGNQITLVGRIGWRFAVRNIPEEADVSIVYPITIVNRETGEEIEIASHDEWEAARELCD</sequence>
<organism evidence="1 2">
    <name type="scientific">Neolewinella aurantiaca</name>
    <dbReference type="NCBI Taxonomy" id="2602767"/>
    <lineage>
        <taxon>Bacteria</taxon>
        <taxon>Pseudomonadati</taxon>
        <taxon>Bacteroidota</taxon>
        <taxon>Saprospiria</taxon>
        <taxon>Saprospirales</taxon>
        <taxon>Lewinellaceae</taxon>
        <taxon>Neolewinella</taxon>
    </lineage>
</organism>
<gene>
    <name evidence="1" type="ORF">FUA23_07815</name>
</gene>
<dbReference type="OrthoDB" id="832379at2"/>
<dbReference type="EMBL" id="VOXD01000009">
    <property type="protein sequence ID" value="TXF90137.1"/>
    <property type="molecule type" value="Genomic_DNA"/>
</dbReference>
<evidence type="ECO:0000313" key="2">
    <source>
        <dbReference type="Proteomes" id="UP000321907"/>
    </source>
</evidence>
<keyword evidence="2" id="KW-1185">Reference proteome</keyword>
<proteinExistence type="predicted"/>
<comment type="caution">
    <text evidence="1">The sequence shown here is derived from an EMBL/GenBank/DDBJ whole genome shotgun (WGS) entry which is preliminary data.</text>
</comment>